<accession>U4TZG7</accession>
<dbReference type="EMBL" id="KI271582">
    <property type="protein sequence ID" value="ERL66697.1"/>
    <property type="molecule type" value="Genomic_DNA"/>
</dbReference>
<keyword evidence="1" id="KW-0812">Transmembrane</keyword>
<protein>
    <recommendedName>
        <fullName evidence="4">DUF1700 domain-containing protein</fullName>
    </recommendedName>
</protein>
<proteinExistence type="predicted"/>
<keyword evidence="3" id="KW-1185">Reference proteome</keyword>
<feature type="transmembrane region" description="Helical" evidence="1">
    <location>
        <begin position="121"/>
        <end position="144"/>
    </location>
</feature>
<dbReference type="HOGENOM" id="CLU_080365_2_0_9"/>
<sequence>MTSESYFQELTRLLAPLTADERTEAVTYFQDYAEDGGLPDGDAITAALGSPRQLALQILADYSIKSSTAPAAQGTPPSPRSNARQIWLIILAILSAPMTVPVGIALFAIMLALIIVVASVVFSILIILAAVVVTGIGVGLFSLYSGAVLIGSHFMVGLTYLGFGLAGTGLGLLFIPVVKWTTQGIFSQTARFFRWIYRRIGKKPMEGQKQ</sequence>
<feature type="transmembrane region" description="Helical" evidence="1">
    <location>
        <begin position="156"/>
        <end position="178"/>
    </location>
</feature>
<evidence type="ECO:0000256" key="1">
    <source>
        <dbReference type="SAM" id="Phobius"/>
    </source>
</evidence>
<dbReference type="RefSeq" id="WP_022528323.1">
    <property type="nucleotide sequence ID" value="NZ_KI271582.1"/>
</dbReference>
<evidence type="ECO:0008006" key="4">
    <source>
        <dbReference type="Google" id="ProtNLM"/>
    </source>
</evidence>
<dbReference type="eggNOG" id="COG4709">
    <property type="taxonomic scope" value="Bacteria"/>
</dbReference>
<evidence type="ECO:0000313" key="2">
    <source>
        <dbReference type="EMBL" id="ERL66697.1"/>
    </source>
</evidence>
<dbReference type="Proteomes" id="UP000030647">
    <property type="component" value="Unassembled WGS sequence"/>
</dbReference>
<organism evidence="2 3">
    <name type="scientific">Schleiferilactobacillus shenzhenensis LY-73</name>
    <dbReference type="NCBI Taxonomy" id="1231336"/>
    <lineage>
        <taxon>Bacteria</taxon>
        <taxon>Bacillati</taxon>
        <taxon>Bacillota</taxon>
        <taxon>Bacilli</taxon>
        <taxon>Lactobacillales</taxon>
        <taxon>Lactobacillaceae</taxon>
        <taxon>Schleiferilactobacillus</taxon>
    </lineage>
</organism>
<reference evidence="3" key="1">
    <citation type="journal article" date="2013" name="Genome Announc.">
        <title>Whole-Genome Sequencing of Lactobacillus shenzhenensis Strain LY-73T.</title>
        <authorList>
            <person name="Lin Z."/>
            <person name="Liu Z."/>
            <person name="Yang R."/>
            <person name="Zou Y."/>
            <person name="Wan D."/>
            <person name="Chen J."/>
            <person name="Guo M."/>
            <person name="Zhao J."/>
            <person name="Fang C."/>
            <person name="Yang R."/>
            <person name="Liu F."/>
        </authorList>
    </citation>
    <scope>NUCLEOTIDE SEQUENCE [LARGE SCALE GENOMIC DNA]</scope>
    <source>
        <strain evidence="3">LY-73</strain>
    </source>
</reference>
<name>U4TZG7_9LACO</name>
<keyword evidence="1" id="KW-1133">Transmembrane helix</keyword>
<dbReference type="AlphaFoldDB" id="U4TZG7"/>
<feature type="transmembrane region" description="Helical" evidence="1">
    <location>
        <begin position="86"/>
        <end position="115"/>
    </location>
</feature>
<gene>
    <name evidence="2" type="ORF">L248_0376</name>
</gene>
<keyword evidence="1" id="KW-0472">Membrane</keyword>
<evidence type="ECO:0000313" key="3">
    <source>
        <dbReference type="Proteomes" id="UP000030647"/>
    </source>
</evidence>
<dbReference type="STRING" id="1231336.L248_0376"/>